<dbReference type="SUPFAM" id="SSF51182">
    <property type="entry name" value="RmlC-like cupins"/>
    <property type="match status" value="1"/>
</dbReference>
<reference evidence="2 4" key="2">
    <citation type="submission" date="2018-07" db="EMBL/GenBank/DDBJ databases">
        <title>The Genome Sequence of Enterococcus sp. DIV0659b.</title>
        <authorList>
            <consortium name="The Broad Institute Genomics Platform"/>
            <consortium name="The Broad Institute Genomic Center for Infectious Diseases"/>
            <person name="Earl A."/>
            <person name="Manson A."/>
            <person name="Schwartman J."/>
            <person name="Gilmore M."/>
            <person name="Abouelleil A."/>
            <person name="Cao P."/>
            <person name="Chapman S."/>
            <person name="Cusick C."/>
            <person name="Shea T."/>
            <person name="Young S."/>
            <person name="Neafsey D."/>
            <person name="Nusbaum C."/>
            <person name="Birren B."/>
        </authorList>
    </citation>
    <scope>NUCLEOTIDE SEQUENCE [LARGE SCALE GENOMIC DNA]</scope>
    <source>
        <strain evidence="2 4">4G2_DIV0659</strain>
    </source>
</reference>
<dbReference type="EMBL" id="NGLE02000001">
    <property type="protein sequence ID" value="MEI5993390.1"/>
    <property type="molecule type" value="Genomic_DNA"/>
</dbReference>
<dbReference type="EMBL" id="NGLE01000003">
    <property type="protein sequence ID" value="OTO08227.1"/>
    <property type="molecule type" value="Genomic_DNA"/>
</dbReference>
<dbReference type="PANTHER" id="PTHR33387">
    <property type="entry name" value="RMLC-LIKE JELLY ROLL FOLD PROTEIN"/>
    <property type="match status" value="1"/>
</dbReference>
<dbReference type="InterPro" id="IPR011051">
    <property type="entry name" value="RmlC_Cupin_sf"/>
</dbReference>
<feature type="domain" description="DUF985" evidence="1">
    <location>
        <begin position="7"/>
        <end position="141"/>
    </location>
</feature>
<reference evidence="3" key="1">
    <citation type="submission" date="2017-05" db="EMBL/GenBank/DDBJ databases">
        <title>The Genome Sequence of Enterococcus sp. 4G2_DIV0659.</title>
        <authorList>
            <consortium name="The Broad Institute Genomics Platform"/>
            <consortium name="The Broad Institute Genomic Center for Infectious Diseases"/>
            <person name="Earl A."/>
            <person name="Manson A."/>
            <person name="Schwartman J."/>
            <person name="Gilmore M."/>
            <person name="Abouelleil A."/>
            <person name="Cao P."/>
            <person name="Chapman S."/>
            <person name="Cusick C."/>
            <person name="Shea T."/>
            <person name="Young S."/>
            <person name="Neafsey D."/>
            <person name="Nusbaum C."/>
            <person name="Birren B."/>
        </authorList>
    </citation>
    <scope>NUCLEOTIDE SEQUENCE [LARGE SCALE GENOMIC DNA]</scope>
    <source>
        <strain evidence="3">4G2_DIV0659</strain>
    </source>
</reference>
<evidence type="ECO:0000313" key="4">
    <source>
        <dbReference type="Proteomes" id="UP000195139"/>
    </source>
</evidence>
<evidence type="ECO:0000313" key="3">
    <source>
        <dbReference type="EMBL" id="OTO08227.1"/>
    </source>
</evidence>
<dbReference type="InterPro" id="IPR039935">
    <property type="entry name" value="YML079W-like"/>
</dbReference>
<protein>
    <recommendedName>
        <fullName evidence="1">DUF985 domain-containing protein</fullName>
    </recommendedName>
</protein>
<evidence type="ECO:0000259" key="1">
    <source>
        <dbReference type="Pfam" id="PF06172"/>
    </source>
</evidence>
<dbReference type="PANTHER" id="PTHR33387:SF3">
    <property type="entry name" value="DUF985 DOMAIN-CONTAINING PROTEIN"/>
    <property type="match status" value="1"/>
</dbReference>
<organism evidence="3">
    <name type="scientific">Candidatus Enterococcus mansonii</name>
    <dbReference type="NCBI Taxonomy" id="1834181"/>
    <lineage>
        <taxon>Bacteria</taxon>
        <taxon>Bacillati</taxon>
        <taxon>Bacillota</taxon>
        <taxon>Bacilli</taxon>
        <taxon>Lactobacillales</taxon>
        <taxon>Enterococcaceae</taxon>
        <taxon>Enterococcus</taxon>
    </lineage>
</organism>
<dbReference type="AlphaFoldDB" id="A0A242CDA8"/>
<evidence type="ECO:0000313" key="2">
    <source>
        <dbReference type="EMBL" id="MEI5993390.1"/>
    </source>
</evidence>
<dbReference type="Gene3D" id="2.60.120.10">
    <property type="entry name" value="Jelly Rolls"/>
    <property type="match status" value="1"/>
</dbReference>
<keyword evidence="4" id="KW-1185">Reference proteome</keyword>
<proteinExistence type="predicted"/>
<dbReference type="CDD" id="cd06121">
    <property type="entry name" value="cupin_YML079wp"/>
    <property type="match status" value="1"/>
</dbReference>
<name>A0A242CDA8_9ENTE</name>
<dbReference type="OrthoDB" id="9798288at2"/>
<dbReference type="InterPro" id="IPR009327">
    <property type="entry name" value="Cupin_DUF985"/>
</dbReference>
<dbReference type="Proteomes" id="UP000195139">
    <property type="component" value="Unassembled WGS sequence"/>
</dbReference>
<dbReference type="RefSeq" id="WP_086331366.1">
    <property type="nucleotide sequence ID" value="NZ_NGLE02000001.1"/>
</dbReference>
<dbReference type="InterPro" id="IPR014710">
    <property type="entry name" value="RmlC-like_jellyroll"/>
</dbReference>
<gene>
    <name evidence="2" type="ORF">A5880_000937</name>
    <name evidence="3" type="ORF">A5880_002497</name>
</gene>
<comment type="caution">
    <text evidence="3">The sequence shown here is derived from an EMBL/GenBank/DDBJ whole genome shotgun (WGS) entry which is preliminary data.</text>
</comment>
<accession>A0A242CDA8</accession>
<dbReference type="Pfam" id="PF06172">
    <property type="entry name" value="Cupin_5"/>
    <property type="match status" value="1"/>
</dbReference>
<sequence>MEKNQAYWISQLELEPHPEGGYFKQLLCSKQSLHVAPDKTRPYYTSIYFLLTQENPSHFHRLNSDEVWYYHYGSPLSIHMIHPDGRYEIVQLGNNLEKGDVLQAVVPSNVIFGSTVEGDRQFSLVSCMVSPGFDYQDFELFTKDQLISIYPEHQEIIEHLAYDQLQE</sequence>